<reference evidence="2" key="1">
    <citation type="journal article" date="2017" name="Biotechnol. Biofuels">
        <title>Evaluation of environmental bacterial communities as a factor affecting the growth of duckweed Lemna minor.</title>
        <authorList>
            <person name="Ishizawa H."/>
            <person name="Kuroda M."/>
            <person name="Morikawa M."/>
            <person name="Ike M."/>
        </authorList>
    </citation>
    <scope>NUCLEOTIDE SEQUENCE [LARGE SCALE GENOMIC DNA]</scope>
    <source>
        <strain evidence="2">M6</strain>
    </source>
</reference>
<evidence type="ECO:0000313" key="2">
    <source>
        <dbReference type="Proteomes" id="UP000278756"/>
    </source>
</evidence>
<proteinExistence type="predicted"/>
<dbReference type="OrthoDB" id="118340at2"/>
<keyword evidence="1" id="KW-0808">Transferase</keyword>
<dbReference type="Pfam" id="PF13692">
    <property type="entry name" value="Glyco_trans_1_4"/>
    <property type="match status" value="1"/>
</dbReference>
<dbReference type="SUPFAM" id="SSF53756">
    <property type="entry name" value="UDP-Glycosyltransferase/glycogen phosphorylase"/>
    <property type="match status" value="1"/>
</dbReference>
<dbReference type="PANTHER" id="PTHR46656:SF3">
    <property type="entry name" value="PUTATIVE-RELATED"/>
    <property type="match status" value="1"/>
</dbReference>
<accession>A0A3G9G7I1</accession>
<dbReference type="GO" id="GO:0016740">
    <property type="term" value="F:transferase activity"/>
    <property type="evidence" value="ECO:0007669"/>
    <property type="project" value="UniProtKB-KW"/>
</dbReference>
<sequence length="409" mass="45229">MSILRRLPLKYRLPLIHGGLEAIALTRMGHWPRTDRLSSGPLVVSGFFNESQGIGRAGRLTAEAFEAANYAVIRHDLRPCFRHILDQKSVLPGKGGVWLIHANAPEGLVALMTHSPAQWRDRYRIGYWAWETPLAPPQWARMVRWLHEVWTPSAYVAEALAAALRAEGLDDLCGRLRVMPHPLLSAPPQPDRARFGLSPDRCEVLSLFDVNSSPARKNPWASIEAWLTAFPEPPARAALTLKASSLDTVTKTRLTERIANRLDIRLLSERLSDEDMDRLMASVDIFLSLHRAEGFGLGLLEAMNAGVAVIATEGTGNDFLTHDNGYPVPARPVPLDDPDGPYSALPHNPAQVWAEPDLQAAADNLRRLVSDPVARASKRAAARATPARLSANWSAEALKAYDFNRWLDS</sequence>
<evidence type="ECO:0000313" key="1">
    <source>
        <dbReference type="EMBL" id="BBF81133.1"/>
    </source>
</evidence>
<dbReference type="Proteomes" id="UP000278756">
    <property type="component" value="Chromosome 1"/>
</dbReference>
<reference evidence="2" key="2">
    <citation type="journal article" date="2017" name="Plant Physiol. Biochem.">
        <title>Differential oxidative and antioxidative response of duckweed Lemna minor toward plant growth promoting/inhibiting bacteria.</title>
        <authorList>
            <person name="Ishizawa H."/>
            <person name="Kuroda M."/>
            <person name="Morikawa M."/>
            <person name="Ike M."/>
        </authorList>
    </citation>
    <scope>NUCLEOTIDE SEQUENCE [LARGE SCALE GENOMIC DNA]</scope>
    <source>
        <strain evidence="2">M6</strain>
    </source>
</reference>
<protein>
    <submittedName>
        <fullName evidence="1">Glycosyl transferase, group 1 family protein</fullName>
    </submittedName>
</protein>
<dbReference type="RefSeq" id="WP_126421992.1">
    <property type="nucleotide sequence ID" value="NZ_AP018827.1"/>
</dbReference>
<dbReference type="AlphaFoldDB" id="A0A3G9G7I1"/>
<organism evidence="1 2">
    <name type="scientific">Asticcacaulis excentricus</name>
    <dbReference type="NCBI Taxonomy" id="78587"/>
    <lineage>
        <taxon>Bacteria</taxon>
        <taxon>Pseudomonadati</taxon>
        <taxon>Pseudomonadota</taxon>
        <taxon>Alphaproteobacteria</taxon>
        <taxon>Caulobacterales</taxon>
        <taxon>Caulobacteraceae</taxon>
        <taxon>Asticcacaulis</taxon>
    </lineage>
</organism>
<name>A0A3G9G7I1_9CAUL</name>
<dbReference type="EMBL" id="AP018827">
    <property type="protein sequence ID" value="BBF81133.1"/>
    <property type="molecule type" value="Genomic_DNA"/>
</dbReference>
<dbReference type="PANTHER" id="PTHR46656">
    <property type="entry name" value="PUTATIVE-RELATED"/>
    <property type="match status" value="1"/>
</dbReference>
<dbReference type="Gene3D" id="3.40.50.2000">
    <property type="entry name" value="Glycogen Phosphorylase B"/>
    <property type="match status" value="1"/>
</dbReference>
<gene>
    <name evidence="1" type="ORF">EM6_1728</name>
</gene>